<dbReference type="AlphaFoldDB" id="A0A8J3IX50"/>
<comment type="subcellular location">
    <subcellularLocation>
        <location evidence="1">Cell membrane</location>
        <topology evidence="1">Multi-pass membrane protein</topology>
    </subcellularLocation>
</comment>
<dbReference type="GO" id="GO:0022857">
    <property type="term" value="F:transmembrane transporter activity"/>
    <property type="evidence" value="ECO:0007669"/>
    <property type="project" value="InterPro"/>
</dbReference>
<dbReference type="PANTHER" id="PTHR11360:SF284">
    <property type="entry name" value="EG:103B4.3 PROTEIN-RELATED"/>
    <property type="match status" value="1"/>
</dbReference>
<dbReference type="EMBL" id="BNJK01000002">
    <property type="protein sequence ID" value="GHO99499.1"/>
    <property type="molecule type" value="Genomic_DNA"/>
</dbReference>
<feature type="transmembrane region" description="Helical" evidence="5">
    <location>
        <begin position="277"/>
        <end position="298"/>
    </location>
</feature>
<dbReference type="InterPro" id="IPR020846">
    <property type="entry name" value="MFS_dom"/>
</dbReference>
<feature type="domain" description="Major facilitator superfamily (MFS) profile" evidence="6">
    <location>
        <begin position="22"/>
        <end position="423"/>
    </location>
</feature>
<feature type="transmembrane region" description="Helical" evidence="5">
    <location>
        <begin position="114"/>
        <end position="136"/>
    </location>
</feature>
<feature type="transmembrane region" description="Helical" evidence="5">
    <location>
        <begin position="148"/>
        <end position="171"/>
    </location>
</feature>
<organism evidence="7 8">
    <name type="scientific">Reticulibacter mediterranei</name>
    <dbReference type="NCBI Taxonomy" id="2778369"/>
    <lineage>
        <taxon>Bacteria</taxon>
        <taxon>Bacillati</taxon>
        <taxon>Chloroflexota</taxon>
        <taxon>Ktedonobacteria</taxon>
        <taxon>Ktedonobacterales</taxon>
        <taxon>Reticulibacteraceae</taxon>
        <taxon>Reticulibacter</taxon>
    </lineage>
</organism>
<dbReference type="SUPFAM" id="SSF103473">
    <property type="entry name" value="MFS general substrate transporter"/>
    <property type="match status" value="1"/>
</dbReference>
<gene>
    <name evidence="7" type="primary">ybfB</name>
    <name evidence="7" type="ORF">KSF_095470</name>
</gene>
<evidence type="ECO:0000313" key="8">
    <source>
        <dbReference type="Proteomes" id="UP000597444"/>
    </source>
</evidence>
<reference evidence="7" key="1">
    <citation type="submission" date="2020-10" db="EMBL/GenBank/DDBJ databases">
        <title>Taxonomic study of unclassified bacteria belonging to the class Ktedonobacteria.</title>
        <authorList>
            <person name="Yabe S."/>
            <person name="Wang C.M."/>
            <person name="Zheng Y."/>
            <person name="Sakai Y."/>
            <person name="Cavaletti L."/>
            <person name="Monciardini P."/>
            <person name="Donadio S."/>
        </authorList>
    </citation>
    <scope>NUCLEOTIDE SEQUENCE</scope>
    <source>
        <strain evidence="7">ID150040</strain>
    </source>
</reference>
<feature type="transmembrane region" description="Helical" evidence="5">
    <location>
        <begin position="244"/>
        <end position="265"/>
    </location>
</feature>
<evidence type="ECO:0000256" key="1">
    <source>
        <dbReference type="ARBA" id="ARBA00004651"/>
    </source>
</evidence>
<feature type="transmembrane region" description="Helical" evidence="5">
    <location>
        <begin position="177"/>
        <end position="198"/>
    </location>
</feature>
<dbReference type="RefSeq" id="WP_220210140.1">
    <property type="nucleotide sequence ID" value="NZ_BNJK01000002.1"/>
</dbReference>
<evidence type="ECO:0000256" key="3">
    <source>
        <dbReference type="ARBA" id="ARBA00022989"/>
    </source>
</evidence>
<feature type="transmembrane region" description="Helical" evidence="5">
    <location>
        <begin position="332"/>
        <end position="355"/>
    </location>
</feature>
<evidence type="ECO:0000256" key="2">
    <source>
        <dbReference type="ARBA" id="ARBA00022692"/>
    </source>
</evidence>
<feature type="transmembrane region" description="Helical" evidence="5">
    <location>
        <begin position="305"/>
        <end position="326"/>
    </location>
</feature>
<keyword evidence="4 5" id="KW-0472">Membrane</keyword>
<feature type="transmembrane region" description="Helical" evidence="5">
    <location>
        <begin position="88"/>
        <end position="108"/>
    </location>
</feature>
<keyword evidence="8" id="KW-1185">Reference proteome</keyword>
<keyword evidence="3 5" id="KW-1133">Transmembrane helix</keyword>
<protein>
    <submittedName>
        <fullName evidence="7">Putative MFS-type transporter YbfB</fullName>
    </submittedName>
</protein>
<dbReference type="InterPro" id="IPR050327">
    <property type="entry name" value="Proton-linked_MCT"/>
</dbReference>
<keyword evidence="2 5" id="KW-0812">Transmembrane</keyword>
<feature type="transmembrane region" description="Helical" evidence="5">
    <location>
        <begin position="21"/>
        <end position="41"/>
    </location>
</feature>
<dbReference type="PANTHER" id="PTHR11360">
    <property type="entry name" value="MONOCARBOXYLATE TRANSPORTER"/>
    <property type="match status" value="1"/>
</dbReference>
<sequence length="428" mass="45125">MRHISTELKYARPAAHIFYGWAVVASAFVVSLLGFGVAYTFSSFFPPLQQTFAATRGGISFVFALSGFLYFSLGAVSGPLADRFGPRWVTFAGMLCVGVGMLLTSQAQALWQVYVTYGIGIGVGMGFSYTPSLAAVQRWFVRRRGFASGMAVAGIGIGTLLFPPLATWLIGVVGWRATYGILGIVTILIGPAAALLLVHSPQRRGLLPDGDQEPEVSMPGSAEAKAPTNAEDGLTLGQALHTNAFWLLYAASFASSLGLFIPFAHLPAYAHDHGFSAGFGALLISLIGIGSTGGRFLLGHGADRLGLRLSLQGMFLGMTVMLLWWLAAMSAWALVIFALLFGLCYGGFVALLPALTALCFGGRRISSIMGVIFTGVGVGTLLGPGLAGTMYDLSHSYTVPILVSAVANLVAVLCIWRLKTPTQQKPAA</sequence>
<comment type="caution">
    <text evidence="7">The sequence shown here is derived from an EMBL/GenBank/DDBJ whole genome shotgun (WGS) entry which is preliminary data.</text>
</comment>
<dbReference type="InterPro" id="IPR011701">
    <property type="entry name" value="MFS"/>
</dbReference>
<evidence type="ECO:0000256" key="5">
    <source>
        <dbReference type="SAM" id="Phobius"/>
    </source>
</evidence>
<dbReference type="InterPro" id="IPR036259">
    <property type="entry name" value="MFS_trans_sf"/>
</dbReference>
<evidence type="ECO:0000313" key="7">
    <source>
        <dbReference type="EMBL" id="GHO99499.1"/>
    </source>
</evidence>
<dbReference type="Proteomes" id="UP000597444">
    <property type="component" value="Unassembled WGS sequence"/>
</dbReference>
<dbReference type="Pfam" id="PF07690">
    <property type="entry name" value="MFS_1"/>
    <property type="match status" value="1"/>
</dbReference>
<name>A0A8J3IX50_9CHLR</name>
<feature type="transmembrane region" description="Helical" evidence="5">
    <location>
        <begin position="367"/>
        <end position="391"/>
    </location>
</feature>
<dbReference type="PROSITE" id="PS50850">
    <property type="entry name" value="MFS"/>
    <property type="match status" value="1"/>
</dbReference>
<feature type="transmembrane region" description="Helical" evidence="5">
    <location>
        <begin position="53"/>
        <end position="76"/>
    </location>
</feature>
<dbReference type="GO" id="GO:0005886">
    <property type="term" value="C:plasma membrane"/>
    <property type="evidence" value="ECO:0007669"/>
    <property type="project" value="UniProtKB-SubCell"/>
</dbReference>
<feature type="transmembrane region" description="Helical" evidence="5">
    <location>
        <begin position="397"/>
        <end position="416"/>
    </location>
</feature>
<accession>A0A8J3IX50</accession>
<dbReference type="CDD" id="cd17352">
    <property type="entry name" value="MFS_MCT_SLC16"/>
    <property type="match status" value="1"/>
</dbReference>
<evidence type="ECO:0000259" key="6">
    <source>
        <dbReference type="PROSITE" id="PS50850"/>
    </source>
</evidence>
<proteinExistence type="predicted"/>
<evidence type="ECO:0000256" key="4">
    <source>
        <dbReference type="ARBA" id="ARBA00023136"/>
    </source>
</evidence>
<dbReference type="Gene3D" id="1.20.1250.20">
    <property type="entry name" value="MFS general substrate transporter like domains"/>
    <property type="match status" value="2"/>
</dbReference>